<proteinExistence type="predicted"/>
<comment type="caution">
    <text evidence="1">The sequence shown here is derived from an EMBL/GenBank/DDBJ whole genome shotgun (WGS) entry which is preliminary data.</text>
</comment>
<evidence type="ECO:0000313" key="1">
    <source>
        <dbReference type="EMBL" id="TDA95377.1"/>
    </source>
</evidence>
<organism evidence="1 2">
    <name type="scientific">Halomonas marinisediminis</name>
    <dbReference type="NCBI Taxonomy" id="2546095"/>
    <lineage>
        <taxon>Bacteria</taxon>
        <taxon>Pseudomonadati</taxon>
        <taxon>Pseudomonadota</taxon>
        <taxon>Gammaproteobacteria</taxon>
        <taxon>Oceanospirillales</taxon>
        <taxon>Halomonadaceae</taxon>
        <taxon>Halomonas</taxon>
    </lineage>
</organism>
<keyword evidence="2" id="KW-1185">Reference proteome</keyword>
<dbReference type="SUPFAM" id="SSF53474">
    <property type="entry name" value="alpha/beta-Hydrolases"/>
    <property type="match status" value="1"/>
</dbReference>
<protein>
    <submittedName>
        <fullName evidence="1">Uncharacterized protein</fullName>
    </submittedName>
</protein>
<sequence>MNRNMIVCNTSIVSDMDSVVDGRYLIRRDGVDFEFLLQNASRISSKKLFVLLSGARDPNRHPLPKFDRWKWVDKFPGAMLNVSDPSFYKKEEGIRIGWYTGPRDHSYIESITSIVREFAGCLGIQNKDIIFYGSSAGGFAALSMGCHVNESTSVCINPQINVLKYNLNHVVNNFLKYVYQAERGDLTDQDMLRLDVSRLFKKAETAKCLYVQNVLDVHHYQDHYKYFIDCNGESDNNHLLETMLFSSKTGHGPEPSNLVNEIIQKALAISER</sequence>
<name>A0ABY2D3H2_9GAMM</name>
<accession>A0ABY2D3H2</accession>
<dbReference type="RefSeq" id="WP_132045540.1">
    <property type="nucleotide sequence ID" value="NZ_SLTR01000034.1"/>
</dbReference>
<dbReference type="EMBL" id="SLTR01000034">
    <property type="protein sequence ID" value="TDA95377.1"/>
    <property type="molecule type" value="Genomic_DNA"/>
</dbReference>
<dbReference type="InterPro" id="IPR029058">
    <property type="entry name" value="AB_hydrolase_fold"/>
</dbReference>
<dbReference type="Proteomes" id="UP000294823">
    <property type="component" value="Unassembled WGS sequence"/>
</dbReference>
<dbReference type="Gene3D" id="3.40.50.1820">
    <property type="entry name" value="alpha/beta hydrolase"/>
    <property type="match status" value="1"/>
</dbReference>
<reference evidence="1 2" key="1">
    <citation type="submission" date="2019-03" db="EMBL/GenBank/DDBJ databases">
        <title>Halomonas marinisediminis sp. nov., a moderately halophilic bacterium isolated from the Bohai Gulf.</title>
        <authorList>
            <person name="Ji X."/>
        </authorList>
    </citation>
    <scope>NUCLEOTIDE SEQUENCE [LARGE SCALE GENOMIC DNA]</scope>
    <source>
        <strain evidence="1 2">204</strain>
    </source>
</reference>
<gene>
    <name evidence="1" type="ORF">E0702_15690</name>
</gene>
<evidence type="ECO:0000313" key="2">
    <source>
        <dbReference type="Proteomes" id="UP000294823"/>
    </source>
</evidence>